<evidence type="ECO:0000256" key="1">
    <source>
        <dbReference type="SAM" id="Coils"/>
    </source>
</evidence>
<keyword evidence="4" id="KW-1185">Reference proteome</keyword>
<accession>A0A0W0STJ8</accession>
<proteinExistence type="predicted"/>
<keyword evidence="2" id="KW-1133">Transmembrane helix</keyword>
<organism evidence="3 4">
    <name type="scientific">Legionella brunensis</name>
    <dbReference type="NCBI Taxonomy" id="29422"/>
    <lineage>
        <taxon>Bacteria</taxon>
        <taxon>Pseudomonadati</taxon>
        <taxon>Pseudomonadota</taxon>
        <taxon>Gammaproteobacteria</taxon>
        <taxon>Legionellales</taxon>
        <taxon>Legionellaceae</taxon>
        <taxon>Legionella</taxon>
    </lineage>
</organism>
<feature type="coiled-coil region" evidence="1">
    <location>
        <begin position="871"/>
        <end position="950"/>
    </location>
</feature>
<reference evidence="3 4" key="1">
    <citation type="submission" date="2015-11" db="EMBL/GenBank/DDBJ databases">
        <title>Genomic analysis of 38 Legionella species identifies large and diverse effector repertoires.</title>
        <authorList>
            <person name="Burstein D."/>
            <person name="Amaro F."/>
            <person name="Zusman T."/>
            <person name="Lifshitz Z."/>
            <person name="Cohen O."/>
            <person name="Gilbert J.A."/>
            <person name="Pupko T."/>
            <person name="Shuman H.A."/>
            <person name="Segal G."/>
        </authorList>
    </citation>
    <scope>NUCLEOTIDE SEQUENCE [LARGE SCALE GENOMIC DNA]</scope>
    <source>
        <strain evidence="3 4">ATCC 43878</strain>
    </source>
</reference>
<evidence type="ECO:0000313" key="4">
    <source>
        <dbReference type="Proteomes" id="UP000054742"/>
    </source>
</evidence>
<feature type="coiled-coil region" evidence="1">
    <location>
        <begin position="543"/>
        <end position="623"/>
    </location>
</feature>
<dbReference type="OrthoDB" id="5637444at2"/>
<keyword evidence="2" id="KW-0812">Transmembrane</keyword>
<protein>
    <recommendedName>
        <fullName evidence="5">Ankyrin repeat protein</fullName>
    </recommendedName>
</protein>
<dbReference type="Proteomes" id="UP000054742">
    <property type="component" value="Unassembled WGS sequence"/>
</dbReference>
<gene>
    <name evidence="3" type="ORF">Lbru_0647</name>
</gene>
<dbReference type="EMBL" id="LNXV01000004">
    <property type="protein sequence ID" value="KTC86706.1"/>
    <property type="molecule type" value="Genomic_DNA"/>
</dbReference>
<dbReference type="RefSeq" id="WP_058440733.1">
    <property type="nucleotide sequence ID" value="NZ_CAAAHU010000007.1"/>
</dbReference>
<keyword evidence="1" id="KW-0175">Coiled coil</keyword>
<dbReference type="PATRIC" id="fig|29422.6.peg.676"/>
<feature type="transmembrane region" description="Helical" evidence="2">
    <location>
        <begin position="1389"/>
        <end position="1410"/>
    </location>
</feature>
<evidence type="ECO:0000313" key="3">
    <source>
        <dbReference type="EMBL" id="KTC86706.1"/>
    </source>
</evidence>
<keyword evidence="2" id="KW-0472">Membrane</keyword>
<comment type="caution">
    <text evidence="3">The sequence shown here is derived from an EMBL/GenBank/DDBJ whole genome shotgun (WGS) entry which is preliminary data.</text>
</comment>
<name>A0A0W0STJ8_9GAMM</name>
<evidence type="ECO:0000256" key="2">
    <source>
        <dbReference type="SAM" id="Phobius"/>
    </source>
</evidence>
<evidence type="ECO:0008006" key="5">
    <source>
        <dbReference type="Google" id="ProtNLM"/>
    </source>
</evidence>
<feature type="coiled-coil region" evidence="1">
    <location>
        <begin position="794"/>
        <end position="821"/>
    </location>
</feature>
<sequence length="1447" mass="164321">MGRRVKQGDYTTIDASGLGKFAARLKSIVESLQSKLISQTSEEKPSPETEFTQKQLAAIIKAIELFHKIAPKFDKGKDPGALSLLTDKDIWSLDGEIDKIKMDLGSIRYIIYKSLKKNLADILQRTYENVRETKKNSSPVVAEKFKQELKAVIRQNLENFDQEVMPCKNLNIYLEEIDKLIDDYDITLYLNNGFDKNKLEKTLKELLATGFGKKDLTVGFKVVHPAFYELVVQLMMAIEEVSPSLEEFISFLNPAALSNPKLSHVKSGTSDYVYKMDDGVYNFEQLYREYRDVELALLLSSELVTYFNDYSNTPHVRNERLKMKLIQSFIELEKEQSEIKVTQCLENIENKVNGEISEERQLEECLKVFDKEITLKLQVYKNTNFGELIKLYPSLTQQLTSTDVVDSSYTNFPLPEKIILEGRQLFVLSPVQSLLAENLQAQKGNLILQYHQRKNDSIAQQLEKFTQTIPNVDLLKINDFSSLEGLEEGLAAMQQAIESLSTLHSKLNPLLEGLNPPFYCPESLKPQLYSSIVAGYKSSKEKITTVENAILKAQRLLKTQERELIGHLEKEKAAKAFQENMKSANREALLLLLAEKKKLLAEKLSEEEKIKEQLHNLEMKEQEAFVVASSDSSLEVDDPLQQEISSRASMVKALLENLTNHKETILKLTSSTPDEFDKLFTTASLESNQAGGAETWINTLISEAEKSCSQQETIILQLKSKELTLKALFAVSKLVMDGQYAGEPLAKEIDKLKELNVLKSIYAEAIETEKSKEKKILDIIKTAFKRDFGLVILAKILNVDVKNLTENLESLSGQLSTQEALVQKQITWHQTTISSNKLFNEHRSQLNNIKQATADIVLLGKSIEKHTQERKDEIKKAIATLMDALKLLKKDMTDLSAEIGILEKIEKLISGNQNLNELLNSDRKDLDNKCTEAENQFSTLIQELAELKKLIESSTNVDNYLPSITAISFLQETAGERIVKMKVARFNEEFNSIAEALESLPQSHFDSVLSLKQLLEKFNLQSESIISAFTTIGLLRNNLAKLSKKDENSCSVIPEVDSELQLTRTNLYDLLLQKTQAILEGYREELDLKTQHLKIIFDETRVNYEHHDLELKKLETYLSASRNSELSDLKVVLEKLQPASKESLNILEIVQNKIAELNKQYKSSVVVLEGQRARMVSRQELSEQFMQDLHNYETKRAEKYSFKDRFISNQDALKRKEFIKDLSEKLQQYANSGDSRSVLEYIAQERGNYSGLTLQSLLSRLVINIKVLDKKLPVAQDNYTTTEESETIYTKEQVLERLEQTEVTYPLLYKEFVNLYLKIERLERHGEKIGGQDGEVATNLAATLRGKVDRVVIQQSNKALSSGEYAAFHADFIENLHSQDDIMSKHRAFWKPFVVNMVAALLTVGVALGVHKLLTGRASFFGDTKRLQHIQELDVAVSKVADAAPAA</sequence>